<dbReference type="EMBL" id="BJOD01000063">
    <property type="protein sequence ID" value="GED28229.1"/>
    <property type="molecule type" value="Genomic_DNA"/>
</dbReference>
<protein>
    <submittedName>
        <fullName evidence="2">Rrf2 family transcriptional regulator</fullName>
    </submittedName>
</protein>
<dbReference type="Pfam" id="PF02082">
    <property type="entry name" value="Rrf2"/>
    <property type="match status" value="1"/>
</dbReference>
<sequence length="161" mass="18071">MKLNRIDQIAKPRFRIAVHVLVWLAQSGGVLSSSAIAAQVKTHATFLRRVMAQLNRAGIVEAKEGRDGGYYMTRCPKELTLADIYRSLPDEREEDSQEELDCGEVGVQLDRHLEALMNQAEQQLVLFLGQYTLADVMDSIGFGQVGPSEELLEIKQENRLL</sequence>
<reference evidence="1 4" key="2">
    <citation type="submission" date="2019-06" db="EMBL/GenBank/DDBJ databases">
        <title>Whole genome shotgun sequence of Brevibacillus agri NBRC 15538.</title>
        <authorList>
            <person name="Hosoyama A."/>
            <person name="Uohara A."/>
            <person name="Ohji S."/>
            <person name="Ichikawa N."/>
        </authorList>
    </citation>
    <scope>NUCLEOTIDE SEQUENCE [LARGE SCALE GENOMIC DNA]</scope>
    <source>
        <strain evidence="1 4">NBRC 15538</strain>
    </source>
</reference>
<dbReference type="InterPro" id="IPR036388">
    <property type="entry name" value="WH-like_DNA-bd_sf"/>
</dbReference>
<evidence type="ECO:0000313" key="1">
    <source>
        <dbReference type="EMBL" id="GED28229.1"/>
    </source>
</evidence>
<proteinExistence type="predicted"/>
<dbReference type="GeneID" id="82813319"/>
<dbReference type="InterPro" id="IPR036390">
    <property type="entry name" value="WH_DNA-bd_sf"/>
</dbReference>
<evidence type="ECO:0000313" key="3">
    <source>
        <dbReference type="Proteomes" id="UP000276178"/>
    </source>
</evidence>
<name>A0A3M8ARF2_9BACL</name>
<dbReference type="RefSeq" id="WP_007779530.1">
    <property type="nucleotide sequence ID" value="NZ_BJOD01000063.1"/>
</dbReference>
<gene>
    <name evidence="1" type="ORF">BAG01nite_43310</name>
    <name evidence="2" type="ORF">EB820_15590</name>
</gene>
<dbReference type="Proteomes" id="UP000317180">
    <property type="component" value="Unassembled WGS sequence"/>
</dbReference>
<dbReference type="NCBIfam" id="TIGR00738">
    <property type="entry name" value="rrf2_super"/>
    <property type="match status" value="1"/>
</dbReference>
<dbReference type="GO" id="GO:0005829">
    <property type="term" value="C:cytosol"/>
    <property type="evidence" value="ECO:0007669"/>
    <property type="project" value="TreeGrafter"/>
</dbReference>
<dbReference type="InterPro" id="IPR000944">
    <property type="entry name" value="Tscrpt_reg_Rrf2"/>
</dbReference>
<dbReference type="PROSITE" id="PS51197">
    <property type="entry name" value="HTH_RRF2_2"/>
    <property type="match status" value="1"/>
</dbReference>
<dbReference type="AlphaFoldDB" id="A0A3M8ARF2"/>
<reference evidence="2 3" key="1">
    <citation type="submission" date="2018-10" db="EMBL/GenBank/DDBJ databases">
        <title>Phylogenomics of Brevibacillus.</title>
        <authorList>
            <person name="Dunlap C."/>
        </authorList>
    </citation>
    <scope>NUCLEOTIDE SEQUENCE [LARGE SCALE GENOMIC DNA]</scope>
    <source>
        <strain evidence="2 3">NRRL NRS 1219</strain>
    </source>
</reference>
<dbReference type="Gene3D" id="1.10.10.10">
    <property type="entry name" value="Winged helix-like DNA-binding domain superfamily/Winged helix DNA-binding domain"/>
    <property type="match status" value="1"/>
</dbReference>
<dbReference type="OrthoDB" id="32510at2"/>
<dbReference type="EMBL" id="RHHN01000046">
    <property type="protein sequence ID" value="RNB53776.1"/>
    <property type="molecule type" value="Genomic_DNA"/>
</dbReference>
<organism evidence="2 3">
    <name type="scientific">Brevibacillus agri</name>
    <dbReference type="NCBI Taxonomy" id="51101"/>
    <lineage>
        <taxon>Bacteria</taxon>
        <taxon>Bacillati</taxon>
        <taxon>Bacillota</taxon>
        <taxon>Bacilli</taxon>
        <taxon>Bacillales</taxon>
        <taxon>Paenibacillaceae</taxon>
        <taxon>Brevibacillus</taxon>
    </lineage>
</organism>
<comment type="caution">
    <text evidence="2">The sequence shown here is derived from an EMBL/GenBank/DDBJ whole genome shotgun (WGS) entry which is preliminary data.</text>
</comment>
<dbReference type="PANTHER" id="PTHR33221">
    <property type="entry name" value="WINGED HELIX-TURN-HELIX TRANSCRIPTIONAL REGULATOR, RRF2 FAMILY"/>
    <property type="match status" value="1"/>
</dbReference>
<evidence type="ECO:0000313" key="4">
    <source>
        <dbReference type="Proteomes" id="UP000317180"/>
    </source>
</evidence>
<dbReference type="PANTHER" id="PTHR33221:SF15">
    <property type="entry name" value="HTH-TYPE TRANSCRIPTIONAL REGULATOR YWGB-RELATED"/>
    <property type="match status" value="1"/>
</dbReference>
<evidence type="ECO:0000313" key="2">
    <source>
        <dbReference type="EMBL" id="RNB53776.1"/>
    </source>
</evidence>
<dbReference type="Proteomes" id="UP000276178">
    <property type="component" value="Unassembled WGS sequence"/>
</dbReference>
<keyword evidence="4" id="KW-1185">Reference proteome</keyword>
<dbReference type="SUPFAM" id="SSF46785">
    <property type="entry name" value="Winged helix' DNA-binding domain"/>
    <property type="match status" value="1"/>
</dbReference>
<accession>A0A3M8ARF2</accession>
<dbReference type="GO" id="GO:0003700">
    <property type="term" value="F:DNA-binding transcription factor activity"/>
    <property type="evidence" value="ECO:0007669"/>
    <property type="project" value="TreeGrafter"/>
</dbReference>